<sequence>MSPTKKTALVVCPGRGVYNAGELGYLKTHHADKSNLITSFDRQRAALNQPLIADLDSSDLFSRSKFTRGDNASGLIYSGSYADFLSIDRDRFDIVAVTGNSMGWYTALACGGALSAEDGFRTVNTMGTIMHEHGRGGQFVYPAMDDEWLSNPDTRKILLDLVDSIDGLYVSIYFGGMIVLAGTDAALVEAESKLEVIQGRFPMRLPNHAAFHTSLMAPNSDRGFAALPQTMFKQPTLPMIDGRGKIWMPGAANMTELWDYTFGAQVVETYDFTRSVQTGLKEFAPDCVIVLGPGNTLGGATAQSMLMCDWNGQSTKTQFLQQQATEPMMLAMGHQAQRPLVV</sequence>
<evidence type="ECO:0000313" key="7">
    <source>
        <dbReference type="Proteomes" id="UP000634004"/>
    </source>
</evidence>
<evidence type="ECO:0000256" key="4">
    <source>
        <dbReference type="ARBA" id="ARBA00048462"/>
    </source>
</evidence>
<comment type="catalytic activity">
    <reaction evidence="4">
        <text>holo-[ACP] + malonyl-CoA = malonyl-[ACP] + CoA</text>
        <dbReference type="Rhea" id="RHEA:41792"/>
        <dbReference type="Rhea" id="RHEA-COMP:9623"/>
        <dbReference type="Rhea" id="RHEA-COMP:9685"/>
        <dbReference type="ChEBI" id="CHEBI:57287"/>
        <dbReference type="ChEBI" id="CHEBI:57384"/>
        <dbReference type="ChEBI" id="CHEBI:64479"/>
        <dbReference type="ChEBI" id="CHEBI:78449"/>
        <dbReference type="EC" id="2.3.1.39"/>
    </reaction>
</comment>
<name>A0A8J3G2B0_9PROT</name>
<dbReference type="InterPro" id="IPR001227">
    <property type="entry name" value="Ac_transferase_dom_sf"/>
</dbReference>
<dbReference type="InterPro" id="IPR016035">
    <property type="entry name" value="Acyl_Trfase/lysoPLipase"/>
</dbReference>
<evidence type="ECO:0000259" key="5">
    <source>
        <dbReference type="SMART" id="SM00827"/>
    </source>
</evidence>
<dbReference type="InterPro" id="IPR014043">
    <property type="entry name" value="Acyl_transferase_dom"/>
</dbReference>
<dbReference type="EC" id="2.3.1.39" evidence="1"/>
<organism evidence="6 7">
    <name type="scientific">Algimonas arctica</name>
    <dbReference type="NCBI Taxonomy" id="1479486"/>
    <lineage>
        <taxon>Bacteria</taxon>
        <taxon>Pseudomonadati</taxon>
        <taxon>Pseudomonadota</taxon>
        <taxon>Alphaproteobacteria</taxon>
        <taxon>Maricaulales</taxon>
        <taxon>Robiginitomaculaceae</taxon>
        <taxon>Algimonas</taxon>
    </lineage>
</organism>
<keyword evidence="2" id="KW-0808">Transferase</keyword>
<dbReference type="Gene3D" id="3.40.366.10">
    <property type="entry name" value="Malonyl-Coenzyme A Acyl Carrier Protein, domain 2"/>
    <property type="match status" value="1"/>
</dbReference>
<comment type="caution">
    <text evidence="6">The sequence shown here is derived from an EMBL/GenBank/DDBJ whole genome shotgun (WGS) entry which is preliminary data.</text>
</comment>
<dbReference type="SMART" id="SM00827">
    <property type="entry name" value="PKS_AT"/>
    <property type="match status" value="1"/>
</dbReference>
<dbReference type="AlphaFoldDB" id="A0A8J3G2B0"/>
<protein>
    <recommendedName>
        <fullName evidence="1">[acyl-carrier-protein] S-malonyltransferase</fullName>
        <ecNumber evidence="1">2.3.1.39</ecNumber>
    </recommendedName>
</protein>
<evidence type="ECO:0000313" key="6">
    <source>
        <dbReference type="EMBL" id="GHA92820.1"/>
    </source>
</evidence>
<dbReference type="InterPro" id="IPR050858">
    <property type="entry name" value="Mal-CoA-ACP_Trans/PKS_FabD"/>
</dbReference>
<feature type="domain" description="Malonyl-CoA:ACP transacylase (MAT)" evidence="5">
    <location>
        <begin position="11"/>
        <end position="308"/>
    </location>
</feature>
<dbReference type="GO" id="GO:0004314">
    <property type="term" value="F:[acyl-carrier-protein] S-malonyltransferase activity"/>
    <property type="evidence" value="ECO:0007669"/>
    <property type="project" value="UniProtKB-EC"/>
</dbReference>
<dbReference type="Gene3D" id="3.30.70.250">
    <property type="entry name" value="Malonyl-CoA ACP transacylase, ACP-binding"/>
    <property type="match status" value="1"/>
</dbReference>
<dbReference type="RefSeq" id="WP_189497011.1">
    <property type="nucleotide sequence ID" value="NZ_BMZH01000005.1"/>
</dbReference>
<keyword evidence="7" id="KW-1185">Reference proteome</keyword>
<proteinExistence type="predicted"/>
<keyword evidence="3" id="KW-0012">Acyltransferase</keyword>
<dbReference type="GO" id="GO:0006633">
    <property type="term" value="P:fatty acid biosynthetic process"/>
    <property type="evidence" value="ECO:0007669"/>
    <property type="project" value="TreeGrafter"/>
</dbReference>
<dbReference type="SUPFAM" id="SSF52151">
    <property type="entry name" value="FabD/lysophospholipase-like"/>
    <property type="match status" value="1"/>
</dbReference>
<gene>
    <name evidence="6" type="ORF">GCM10009069_14820</name>
</gene>
<dbReference type="PANTHER" id="PTHR42681:SF1">
    <property type="entry name" value="MALONYL-COA-ACYL CARRIER PROTEIN TRANSACYLASE, MITOCHONDRIAL"/>
    <property type="match status" value="1"/>
</dbReference>
<dbReference type="Proteomes" id="UP000634004">
    <property type="component" value="Unassembled WGS sequence"/>
</dbReference>
<evidence type="ECO:0000256" key="1">
    <source>
        <dbReference type="ARBA" id="ARBA00013258"/>
    </source>
</evidence>
<evidence type="ECO:0000256" key="3">
    <source>
        <dbReference type="ARBA" id="ARBA00023315"/>
    </source>
</evidence>
<reference evidence="6" key="2">
    <citation type="submission" date="2020-09" db="EMBL/GenBank/DDBJ databases">
        <authorList>
            <person name="Sun Q."/>
            <person name="Kim S."/>
        </authorList>
    </citation>
    <scope>NUCLEOTIDE SEQUENCE</scope>
    <source>
        <strain evidence="6">KCTC 32513</strain>
    </source>
</reference>
<dbReference type="PANTHER" id="PTHR42681">
    <property type="entry name" value="MALONYL-COA-ACYL CARRIER PROTEIN TRANSACYLASE, MITOCHONDRIAL"/>
    <property type="match status" value="1"/>
</dbReference>
<accession>A0A8J3G2B0</accession>
<dbReference type="EMBL" id="BMZH01000005">
    <property type="protein sequence ID" value="GHA92820.1"/>
    <property type="molecule type" value="Genomic_DNA"/>
</dbReference>
<reference evidence="6" key="1">
    <citation type="journal article" date="2014" name="Int. J. Syst. Evol. Microbiol.">
        <title>Complete genome sequence of Corynebacterium casei LMG S-19264T (=DSM 44701T), isolated from a smear-ripened cheese.</title>
        <authorList>
            <consortium name="US DOE Joint Genome Institute (JGI-PGF)"/>
            <person name="Walter F."/>
            <person name="Albersmeier A."/>
            <person name="Kalinowski J."/>
            <person name="Ruckert C."/>
        </authorList>
    </citation>
    <scope>NUCLEOTIDE SEQUENCE</scope>
    <source>
        <strain evidence="6">KCTC 32513</strain>
    </source>
</reference>
<evidence type="ECO:0000256" key="2">
    <source>
        <dbReference type="ARBA" id="ARBA00022679"/>
    </source>
</evidence>